<dbReference type="InterPro" id="IPR036873">
    <property type="entry name" value="Rhodanese-like_dom_sf"/>
</dbReference>
<dbReference type="Proteomes" id="UP000610594">
    <property type="component" value="Unassembled WGS sequence"/>
</dbReference>
<evidence type="ECO:0000313" key="3">
    <source>
        <dbReference type="EMBL" id="NHZ65970.1"/>
    </source>
</evidence>
<proteinExistence type="predicted"/>
<dbReference type="EMBL" id="WHJF01000106">
    <property type="protein sequence ID" value="NHZ65970.1"/>
    <property type="molecule type" value="Genomic_DNA"/>
</dbReference>
<comment type="caution">
    <text evidence="3">The sequence shown here is derived from an EMBL/GenBank/DDBJ whole genome shotgun (WGS) entry which is preliminary data.</text>
</comment>
<accession>A0ABX0MTA3</accession>
<dbReference type="PANTHER" id="PTHR44086:SF10">
    <property type="entry name" value="THIOSULFATE SULFURTRANSFERASE_RHODANESE-LIKE DOMAIN-CONTAINING PROTEIN 3"/>
    <property type="match status" value="1"/>
</dbReference>
<dbReference type="CDD" id="cd00158">
    <property type="entry name" value="RHOD"/>
    <property type="match status" value="1"/>
</dbReference>
<evidence type="ECO:0000313" key="4">
    <source>
        <dbReference type="Proteomes" id="UP000610594"/>
    </source>
</evidence>
<dbReference type="SUPFAM" id="SSF52821">
    <property type="entry name" value="Rhodanese/Cell cycle control phosphatase"/>
    <property type="match status" value="1"/>
</dbReference>
<reference evidence="3 4" key="1">
    <citation type="submission" date="2019-10" db="EMBL/GenBank/DDBJ databases">
        <title>Taxonomy of Antarctic Massilia spp.: description of Massilia rubra sp. nov., Massilia aquatica sp. nov., Massilia mucilaginosa sp. nov., Massilia frigida sp. nov. isolated from streams, lakes and regoliths.</title>
        <authorList>
            <person name="Holochova P."/>
            <person name="Sedlacek I."/>
            <person name="Kralova S."/>
            <person name="Maslanova I."/>
            <person name="Busse H.-J."/>
            <person name="Stankova E."/>
            <person name="Vrbovska V."/>
            <person name="Kovarovic V."/>
            <person name="Bartak M."/>
            <person name="Svec P."/>
            <person name="Pantucek R."/>
        </authorList>
    </citation>
    <scope>NUCLEOTIDE SEQUENCE [LARGE SCALE GENOMIC DNA]</scope>
    <source>
        <strain evidence="3 4">CCM 8694</strain>
    </source>
</reference>
<name>A0ABX0MTA3_9BURK</name>
<dbReference type="InterPro" id="IPR001763">
    <property type="entry name" value="Rhodanese-like_dom"/>
</dbReference>
<evidence type="ECO:0000259" key="2">
    <source>
        <dbReference type="PROSITE" id="PS50206"/>
    </source>
</evidence>
<feature type="domain" description="Rhodanese" evidence="2">
    <location>
        <begin position="134"/>
        <end position="222"/>
    </location>
</feature>
<gene>
    <name evidence="3" type="ORF">F1735_27350</name>
</gene>
<dbReference type="SMART" id="SM00450">
    <property type="entry name" value="RHOD"/>
    <property type="match status" value="1"/>
</dbReference>
<dbReference type="PANTHER" id="PTHR44086">
    <property type="entry name" value="THIOSULFATE SULFURTRANSFERASE RDL2, MITOCHONDRIAL-RELATED"/>
    <property type="match status" value="1"/>
</dbReference>
<dbReference type="Pfam" id="PF00581">
    <property type="entry name" value="Rhodanese"/>
    <property type="match status" value="1"/>
</dbReference>
<protein>
    <recommendedName>
        <fullName evidence="2">Rhodanese domain-containing protein</fullName>
    </recommendedName>
</protein>
<sequence>MAIPVSARPGHVRASRGRRGSGRAARDRRPSHHRNHRNQSPGKFEMMSSITGAYTRQWPRLLLLAFACAAAPALAQAPQASSLAEGLKSIKRADNACRSDDGGIAGGAGAARPAEARPDLGCAITADAAQALLQKPGTMLFDLRPDVEYQLFRINGALHVTLSDLRSKPYWRDKTAILAGNGKAERELYSACTQLKQLGYKSVHVLRGGTPVWLAAAQPVLGRAPSASQLQRLAASEFWTEAQNGDNLVVLDKSQSAFLNEIAFSVELNDTTALAIRTVLERRRRAMKTSGVSAVVLAAGANVSDQRLEQMQQALLPIPLLVYTGTRESYVAQVAVQKAVWLAHESGPKQLPCGL</sequence>
<evidence type="ECO:0000256" key="1">
    <source>
        <dbReference type="SAM" id="MobiDB-lite"/>
    </source>
</evidence>
<feature type="compositionally biased region" description="Basic residues" evidence="1">
    <location>
        <begin position="10"/>
        <end position="21"/>
    </location>
</feature>
<organism evidence="3 4">
    <name type="scientific">Massilia genomosp. 1</name>
    <dbReference type="NCBI Taxonomy" id="2609280"/>
    <lineage>
        <taxon>Bacteria</taxon>
        <taxon>Pseudomonadati</taxon>
        <taxon>Pseudomonadota</taxon>
        <taxon>Betaproteobacteria</taxon>
        <taxon>Burkholderiales</taxon>
        <taxon>Oxalobacteraceae</taxon>
        <taxon>Telluria group</taxon>
        <taxon>Massilia</taxon>
    </lineage>
</organism>
<dbReference type="Gene3D" id="3.40.250.10">
    <property type="entry name" value="Rhodanese-like domain"/>
    <property type="match status" value="1"/>
</dbReference>
<dbReference type="PROSITE" id="PS50206">
    <property type="entry name" value="RHODANESE_3"/>
    <property type="match status" value="1"/>
</dbReference>
<feature type="region of interest" description="Disordered" evidence="1">
    <location>
        <begin position="1"/>
        <end position="45"/>
    </location>
</feature>
<keyword evidence="4" id="KW-1185">Reference proteome</keyword>